<dbReference type="EMBL" id="SLXL01000001">
    <property type="protein sequence ID" value="TCP27369.1"/>
    <property type="molecule type" value="Genomic_DNA"/>
</dbReference>
<dbReference type="Proteomes" id="UP000295733">
    <property type="component" value="Unassembled WGS sequence"/>
</dbReference>
<accession>A0A4R2NYK1</accession>
<evidence type="ECO:0000313" key="1">
    <source>
        <dbReference type="EMBL" id="TCP27369.1"/>
    </source>
</evidence>
<dbReference type="AlphaFoldDB" id="A0A4R2NYK1"/>
<name>A0A4R2NYK1_RHOAD</name>
<sequence length="54" mass="6405">MRQHRTTAEPATQARSTTPMLRDFWNEMIATGLFEVSTGERFVEHMIDRIERRP</sequence>
<gene>
    <name evidence="1" type="ORF">EV656_101275</name>
</gene>
<reference evidence="1 2" key="1">
    <citation type="submission" date="2019-03" db="EMBL/GenBank/DDBJ databases">
        <title>Genomic Encyclopedia of Type Strains, Phase IV (KMG-IV): sequencing the most valuable type-strain genomes for metagenomic binning, comparative biology and taxonomic classification.</title>
        <authorList>
            <person name="Goeker M."/>
        </authorList>
    </citation>
    <scope>NUCLEOTIDE SEQUENCE [LARGE SCALE GENOMIC DNA]</scope>
    <source>
        <strain evidence="1 2">DSM 2781</strain>
    </source>
</reference>
<keyword evidence="2" id="KW-1185">Reference proteome</keyword>
<dbReference type="RefSeq" id="WP_200276542.1">
    <property type="nucleotide sequence ID" value="NZ_NRRP01000005.1"/>
</dbReference>
<organism evidence="1 2">
    <name type="scientific">Rhodovulum adriaticum</name>
    <name type="common">Rhodopseudomonas adriatica</name>
    <dbReference type="NCBI Taxonomy" id="35804"/>
    <lineage>
        <taxon>Bacteria</taxon>
        <taxon>Pseudomonadati</taxon>
        <taxon>Pseudomonadota</taxon>
        <taxon>Alphaproteobacteria</taxon>
        <taxon>Rhodobacterales</taxon>
        <taxon>Paracoccaceae</taxon>
        <taxon>Rhodovulum</taxon>
    </lineage>
</organism>
<comment type="caution">
    <text evidence="1">The sequence shown here is derived from an EMBL/GenBank/DDBJ whole genome shotgun (WGS) entry which is preliminary data.</text>
</comment>
<proteinExistence type="predicted"/>
<protein>
    <submittedName>
        <fullName evidence="1">Uncharacterized protein</fullName>
    </submittedName>
</protein>
<evidence type="ECO:0000313" key="2">
    <source>
        <dbReference type="Proteomes" id="UP000295733"/>
    </source>
</evidence>